<keyword evidence="2" id="KW-1185">Reference proteome</keyword>
<organism evidence="1 2">
    <name type="scientific">Aspergillus pseudoustus</name>
    <dbReference type="NCBI Taxonomy" id="1810923"/>
    <lineage>
        <taxon>Eukaryota</taxon>
        <taxon>Fungi</taxon>
        <taxon>Dikarya</taxon>
        <taxon>Ascomycota</taxon>
        <taxon>Pezizomycotina</taxon>
        <taxon>Eurotiomycetes</taxon>
        <taxon>Eurotiomycetidae</taxon>
        <taxon>Eurotiales</taxon>
        <taxon>Aspergillaceae</taxon>
        <taxon>Aspergillus</taxon>
        <taxon>Aspergillus subgen. Nidulantes</taxon>
    </lineage>
</organism>
<evidence type="ECO:0000313" key="1">
    <source>
        <dbReference type="EMBL" id="KAL2837484.1"/>
    </source>
</evidence>
<reference evidence="1 2" key="1">
    <citation type="submission" date="2024-07" db="EMBL/GenBank/DDBJ databases">
        <title>Section-level genome sequencing and comparative genomics of Aspergillus sections Usti and Cavernicolus.</title>
        <authorList>
            <consortium name="Lawrence Berkeley National Laboratory"/>
            <person name="Nybo J.L."/>
            <person name="Vesth T.C."/>
            <person name="Theobald S."/>
            <person name="Frisvad J.C."/>
            <person name="Larsen T.O."/>
            <person name="Kjaerboelling I."/>
            <person name="Rothschild-Mancinelli K."/>
            <person name="Lyhne E.K."/>
            <person name="Kogle M.E."/>
            <person name="Barry K."/>
            <person name="Clum A."/>
            <person name="Na H."/>
            <person name="Ledsgaard L."/>
            <person name="Lin J."/>
            <person name="Lipzen A."/>
            <person name="Kuo A."/>
            <person name="Riley R."/>
            <person name="Mondo S."/>
            <person name="Labutti K."/>
            <person name="Haridas S."/>
            <person name="Pangalinan J."/>
            <person name="Salamov A.A."/>
            <person name="Simmons B.A."/>
            <person name="Magnuson J.K."/>
            <person name="Chen J."/>
            <person name="Drula E."/>
            <person name="Henrissat B."/>
            <person name="Wiebenga A."/>
            <person name="Lubbers R.J."/>
            <person name="Gomes A.C."/>
            <person name="Makela M.R."/>
            <person name="Stajich J."/>
            <person name="Grigoriev I.V."/>
            <person name="Mortensen U.H."/>
            <person name="De Vries R.P."/>
            <person name="Baker S.E."/>
            <person name="Andersen M.R."/>
        </authorList>
    </citation>
    <scope>NUCLEOTIDE SEQUENCE [LARGE SCALE GENOMIC DNA]</scope>
    <source>
        <strain evidence="1 2">CBS 123904</strain>
    </source>
</reference>
<dbReference type="Proteomes" id="UP001610446">
    <property type="component" value="Unassembled WGS sequence"/>
</dbReference>
<sequence>MLISRAYARKLGLIINRDLENRLDVEFADGSSDWTSGVVHDVAWRVGGRTVRCDFQVLDDPCVDVILSKDYLFGLDVFSENHESFFDTELNEKLYQLCNIRLIGRYSPALNVAEEQYLEDVISPDAFGPEMMQRELARRDRLVANY</sequence>
<dbReference type="CDD" id="cd00303">
    <property type="entry name" value="retropepsin_like"/>
    <property type="match status" value="1"/>
</dbReference>
<protein>
    <submittedName>
        <fullName evidence="1">Uncharacterized protein</fullName>
    </submittedName>
</protein>
<name>A0ABR4JBW9_9EURO</name>
<accession>A0ABR4JBW9</accession>
<dbReference type="InterPro" id="IPR021109">
    <property type="entry name" value="Peptidase_aspartic_dom_sf"/>
</dbReference>
<evidence type="ECO:0000313" key="2">
    <source>
        <dbReference type="Proteomes" id="UP001610446"/>
    </source>
</evidence>
<gene>
    <name evidence="1" type="ORF">BJY01DRAFT_251443</name>
</gene>
<dbReference type="EMBL" id="JBFXLU010000160">
    <property type="protein sequence ID" value="KAL2837484.1"/>
    <property type="molecule type" value="Genomic_DNA"/>
</dbReference>
<comment type="caution">
    <text evidence="1">The sequence shown here is derived from an EMBL/GenBank/DDBJ whole genome shotgun (WGS) entry which is preliminary data.</text>
</comment>
<dbReference type="Gene3D" id="2.40.70.10">
    <property type="entry name" value="Acid Proteases"/>
    <property type="match status" value="1"/>
</dbReference>
<proteinExistence type="predicted"/>